<gene>
    <name evidence="3" type="ORF">EY643_15555</name>
</gene>
<protein>
    <submittedName>
        <fullName evidence="3">Tyrosine-protein phosphatase</fullName>
    </submittedName>
</protein>
<dbReference type="InterPro" id="IPR029021">
    <property type="entry name" value="Prot-tyrosine_phosphatase-like"/>
</dbReference>
<dbReference type="InterPro" id="IPR000387">
    <property type="entry name" value="Tyr_Pase_dom"/>
</dbReference>
<dbReference type="EMBL" id="CP036422">
    <property type="protein sequence ID" value="QFU76953.1"/>
    <property type="molecule type" value="Genomic_DNA"/>
</dbReference>
<dbReference type="InterPro" id="IPR016130">
    <property type="entry name" value="Tyr_Pase_AS"/>
</dbReference>
<comment type="similarity">
    <text evidence="1">Belongs to the protein-tyrosine phosphatase family.</text>
</comment>
<evidence type="ECO:0000259" key="2">
    <source>
        <dbReference type="PROSITE" id="PS50056"/>
    </source>
</evidence>
<dbReference type="OrthoDB" id="1188001at2"/>
<dbReference type="SUPFAM" id="SSF52799">
    <property type="entry name" value="(Phosphotyrosine protein) phosphatases II"/>
    <property type="match status" value="1"/>
</dbReference>
<feature type="domain" description="Tyrosine specific protein phosphatases" evidence="2">
    <location>
        <begin position="197"/>
        <end position="260"/>
    </location>
</feature>
<dbReference type="Proteomes" id="UP000326287">
    <property type="component" value="Chromosome"/>
</dbReference>
<name>A0A5P9NM59_9GAMM</name>
<organism evidence="3 4">
    <name type="scientific">Halioglobus maricola</name>
    <dbReference type="NCBI Taxonomy" id="2601894"/>
    <lineage>
        <taxon>Bacteria</taxon>
        <taxon>Pseudomonadati</taxon>
        <taxon>Pseudomonadota</taxon>
        <taxon>Gammaproteobacteria</taxon>
        <taxon>Cellvibrionales</taxon>
        <taxon>Halieaceae</taxon>
        <taxon>Halioglobus</taxon>
    </lineage>
</organism>
<dbReference type="AlphaFoldDB" id="A0A5P9NM59"/>
<proteinExistence type="inferred from homology"/>
<dbReference type="GO" id="GO:0004721">
    <property type="term" value="F:phosphoprotein phosphatase activity"/>
    <property type="evidence" value="ECO:0007669"/>
    <property type="project" value="InterPro"/>
</dbReference>
<evidence type="ECO:0000313" key="3">
    <source>
        <dbReference type="EMBL" id="QFU76953.1"/>
    </source>
</evidence>
<dbReference type="InterPro" id="IPR026893">
    <property type="entry name" value="Tyr/Ser_Pase_IphP-type"/>
</dbReference>
<dbReference type="PROSITE" id="PS50056">
    <property type="entry name" value="TYR_PHOSPHATASE_2"/>
    <property type="match status" value="1"/>
</dbReference>
<reference evidence="3 4" key="1">
    <citation type="submission" date="2019-02" db="EMBL/GenBank/DDBJ databases">
        <authorList>
            <person name="Li S.-H."/>
        </authorList>
    </citation>
    <scope>NUCLEOTIDE SEQUENCE [LARGE SCALE GENOMIC DNA]</scope>
    <source>
        <strain evidence="3 4">IMCC14385</strain>
    </source>
</reference>
<dbReference type="Pfam" id="PF13350">
    <property type="entry name" value="Y_phosphatase3"/>
    <property type="match status" value="1"/>
</dbReference>
<dbReference type="PROSITE" id="PS00383">
    <property type="entry name" value="TYR_PHOSPHATASE_1"/>
    <property type="match status" value="1"/>
</dbReference>
<dbReference type="KEGG" id="halc:EY643_15555"/>
<keyword evidence="4" id="KW-1185">Reference proteome</keyword>
<dbReference type="Gene3D" id="3.90.190.10">
    <property type="entry name" value="Protein tyrosine phosphatase superfamily"/>
    <property type="match status" value="1"/>
</dbReference>
<sequence length="334" mass="38101">MLIPDAVHVWRDAGGDYHLEWDTEQADQAVVVEPVLEVAHDVEHYPDRRAKVSGLPHGKRHYFRLRDEHGNEVVATERKLGMEGTPNFRDFGGYRNAAGQQVKWGYLYRSGQLSALTDRDLDLLGSLDLDVVFDFRRVEEQESDPSRMPAQGAPRISSLPIIPGSNSRFFEEAEQQGGGQLEFGREAMFAFMREINRDFVEGQQATYARMFHEILETEDARFLVHCAAGKDRTGFAAAMMLLALGVPRDVVMRDYMLTSRFFLPEREIERLKAKYDMAHMDSSAVRPMLEVHEDYLEMALLSIDEQFGSVETYLESALGVGNAEMAELRRRYLV</sequence>
<dbReference type="RefSeq" id="WP_153240095.1">
    <property type="nucleotide sequence ID" value="NZ_CP036422.1"/>
</dbReference>
<dbReference type="PANTHER" id="PTHR31126:SF1">
    <property type="entry name" value="TYROSINE SPECIFIC PROTEIN PHOSPHATASES DOMAIN-CONTAINING PROTEIN"/>
    <property type="match status" value="1"/>
</dbReference>
<evidence type="ECO:0000256" key="1">
    <source>
        <dbReference type="ARBA" id="ARBA00009580"/>
    </source>
</evidence>
<evidence type="ECO:0000313" key="4">
    <source>
        <dbReference type="Proteomes" id="UP000326287"/>
    </source>
</evidence>
<accession>A0A5P9NM59</accession>
<dbReference type="PANTHER" id="PTHR31126">
    <property type="entry name" value="TYROSINE-PROTEIN PHOSPHATASE"/>
    <property type="match status" value="1"/>
</dbReference>